<evidence type="ECO:0000313" key="2">
    <source>
        <dbReference type="EMBL" id="KAK8244608.1"/>
    </source>
</evidence>
<gene>
    <name evidence="2" type="ORF">HDK90DRAFT_164676</name>
</gene>
<dbReference type="EMBL" id="JBBWRZ010000002">
    <property type="protein sequence ID" value="KAK8244608.1"/>
    <property type="molecule type" value="Genomic_DNA"/>
</dbReference>
<comment type="caution">
    <text evidence="2">The sequence shown here is derived from an EMBL/GenBank/DDBJ whole genome shotgun (WGS) entry which is preliminary data.</text>
</comment>
<keyword evidence="3" id="KW-1185">Reference proteome</keyword>
<name>A0ABR1Z0W9_9PEZI</name>
<feature type="chain" id="PRO_5046539486" description="Secreted protein" evidence="1">
    <location>
        <begin position="23"/>
        <end position="130"/>
    </location>
</feature>
<evidence type="ECO:0000313" key="3">
    <source>
        <dbReference type="Proteomes" id="UP001492380"/>
    </source>
</evidence>
<evidence type="ECO:0008006" key="4">
    <source>
        <dbReference type="Google" id="ProtNLM"/>
    </source>
</evidence>
<proteinExistence type="predicted"/>
<keyword evidence="1" id="KW-0732">Signal</keyword>
<evidence type="ECO:0000256" key="1">
    <source>
        <dbReference type="SAM" id="SignalP"/>
    </source>
</evidence>
<dbReference type="Proteomes" id="UP001492380">
    <property type="component" value="Unassembled WGS sequence"/>
</dbReference>
<feature type="signal peptide" evidence="1">
    <location>
        <begin position="1"/>
        <end position="22"/>
    </location>
</feature>
<accession>A0ABR1Z0W9</accession>
<protein>
    <recommendedName>
        <fullName evidence="4">Secreted protein</fullName>
    </recommendedName>
</protein>
<organism evidence="2 3">
    <name type="scientific">Phyllosticta capitalensis</name>
    <dbReference type="NCBI Taxonomy" id="121624"/>
    <lineage>
        <taxon>Eukaryota</taxon>
        <taxon>Fungi</taxon>
        <taxon>Dikarya</taxon>
        <taxon>Ascomycota</taxon>
        <taxon>Pezizomycotina</taxon>
        <taxon>Dothideomycetes</taxon>
        <taxon>Dothideomycetes incertae sedis</taxon>
        <taxon>Botryosphaeriales</taxon>
        <taxon>Phyllostictaceae</taxon>
        <taxon>Phyllosticta</taxon>
    </lineage>
</organism>
<sequence length="130" mass="14431">MSIAAMRVCLTAAMILLRSINGLIACSRAVLGVAASKTGRPKVAVSRDYNGNCLQGQVSCRSLYFFSSLVRGRRRDAPNLGVERYAACWWTWSRAVNMKHKVRRQLYGGIMNNGPDISDLKRRLVAIVID</sequence>
<reference evidence="2 3" key="1">
    <citation type="submission" date="2024-04" db="EMBL/GenBank/DDBJ databases">
        <title>Phyllosticta paracitricarpa is synonymous to the EU quarantine fungus P. citricarpa based on phylogenomic analyses.</title>
        <authorList>
            <consortium name="Lawrence Berkeley National Laboratory"/>
            <person name="Van Ingen-Buijs V.A."/>
            <person name="Van Westerhoven A.C."/>
            <person name="Haridas S."/>
            <person name="Skiadas P."/>
            <person name="Martin F."/>
            <person name="Groenewald J.Z."/>
            <person name="Crous P.W."/>
            <person name="Seidl M.F."/>
        </authorList>
    </citation>
    <scope>NUCLEOTIDE SEQUENCE [LARGE SCALE GENOMIC DNA]</scope>
    <source>
        <strain evidence="2 3">CBS 123374</strain>
    </source>
</reference>